<dbReference type="AlphaFoldDB" id="X1Q3F9"/>
<protein>
    <submittedName>
        <fullName evidence="1">Uncharacterized protein</fullName>
    </submittedName>
</protein>
<evidence type="ECO:0000313" key="1">
    <source>
        <dbReference type="EMBL" id="GAI37779.1"/>
    </source>
</evidence>
<organism evidence="1">
    <name type="scientific">marine sediment metagenome</name>
    <dbReference type="NCBI Taxonomy" id="412755"/>
    <lineage>
        <taxon>unclassified sequences</taxon>
        <taxon>metagenomes</taxon>
        <taxon>ecological metagenomes</taxon>
    </lineage>
</organism>
<accession>X1Q3F9</accession>
<name>X1Q3F9_9ZZZZ</name>
<proteinExistence type="predicted"/>
<sequence length="43" mass="5265">NRYLSLEANYAPSRVRAYQDTLFNWHEYLLSQAQAYEKKERLQ</sequence>
<dbReference type="EMBL" id="BARV01026160">
    <property type="protein sequence ID" value="GAI37779.1"/>
    <property type="molecule type" value="Genomic_DNA"/>
</dbReference>
<feature type="non-terminal residue" evidence="1">
    <location>
        <position position="1"/>
    </location>
</feature>
<comment type="caution">
    <text evidence="1">The sequence shown here is derived from an EMBL/GenBank/DDBJ whole genome shotgun (WGS) entry which is preliminary data.</text>
</comment>
<reference evidence="1" key="1">
    <citation type="journal article" date="2014" name="Front. Microbiol.">
        <title>High frequency of phylogenetically diverse reductive dehalogenase-homologous genes in deep subseafloor sedimentary metagenomes.</title>
        <authorList>
            <person name="Kawai M."/>
            <person name="Futagami T."/>
            <person name="Toyoda A."/>
            <person name="Takaki Y."/>
            <person name="Nishi S."/>
            <person name="Hori S."/>
            <person name="Arai W."/>
            <person name="Tsubouchi T."/>
            <person name="Morono Y."/>
            <person name="Uchiyama I."/>
            <person name="Ito T."/>
            <person name="Fujiyama A."/>
            <person name="Inagaki F."/>
            <person name="Takami H."/>
        </authorList>
    </citation>
    <scope>NUCLEOTIDE SEQUENCE</scope>
    <source>
        <strain evidence="1">Expedition CK06-06</strain>
    </source>
</reference>
<gene>
    <name evidence="1" type="ORF">S06H3_42326</name>
</gene>